<evidence type="ECO:0000313" key="4">
    <source>
        <dbReference type="Proteomes" id="UP001462640"/>
    </source>
</evidence>
<dbReference type="EMBL" id="JBDPZC010000003">
    <property type="protein sequence ID" value="MEO3712743.1"/>
    <property type="molecule type" value="Genomic_DNA"/>
</dbReference>
<keyword evidence="2" id="KW-0812">Transmembrane</keyword>
<dbReference type="RefSeq" id="WP_347608639.1">
    <property type="nucleotide sequence ID" value="NZ_JBDPZC010000003.1"/>
</dbReference>
<feature type="transmembrane region" description="Helical" evidence="2">
    <location>
        <begin position="12"/>
        <end position="32"/>
    </location>
</feature>
<sequence length="211" mass="22669">MNSTPALQLPRRGLRSLVLVILIHVLIIWGLSSGLARDIVKKVVPPTVWVDEVVEPEKLVQPKLEIAKPEFTPPETPVIPAPEIQIDKSLPSPITVAVEADASPALTQGSHPAMPSEDGAPTSEAARPEALCSVMAPPAVPAVNWEGQAMFRIHARLQAGHVADVKVLSSTGGMDARTRRALLDSVQSALGAYQCRGNQGFEQEFVFKIVR</sequence>
<reference evidence="3 4" key="1">
    <citation type="submission" date="2024-05" db="EMBL/GenBank/DDBJ databases">
        <title>Roseateles sp. 2.12 16S ribosomal RNA gene Genome sequencing and assembly.</title>
        <authorList>
            <person name="Woo H."/>
        </authorList>
    </citation>
    <scope>NUCLEOTIDE SEQUENCE [LARGE SCALE GENOMIC DNA]</scope>
    <source>
        <strain evidence="3 4">2.12</strain>
    </source>
</reference>
<keyword evidence="4" id="KW-1185">Reference proteome</keyword>
<comment type="caution">
    <text evidence="3">The sequence shown here is derived from an EMBL/GenBank/DDBJ whole genome shotgun (WGS) entry which is preliminary data.</text>
</comment>
<keyword evidence="2" id="KW-1133">Transmembrane helix</keyword>
<organism evidence="3 4">
    <name type="scientific">Roseateles flavus</name>
    <dbReference type="NCBI Taxonomy" id="3149041"/>
    <lineage>
        <taxon>Bacteria</taxon>
        <taxon>Pseudomonadati</taxon>
        <taxon>Pseudomonadota</taxon>
        <taxon>Betaproteobacteria</taxon>
        <taxon>Burkholderiales</taxon>
        <taxon>Sphaerotilaceae</taxon>
        <taxon>Roseateles</taxon>
    </lineage>
</organism>
<evidence type="ECO:0000256" key="1">
    <source>
        <dbReference type="SAM" id="MobiDB-lite"/>
    </source>
</evidence>
<gene>
    <name evidence="3" type="ORF">ABDJ40_08175</name>
</gene>
<name>A0ABV0GCF7_9BURK</name>
<dbReference type="Proteomes" id="UP001462640">
    <property type="component" value="Unassembled WGS sequence"/>
</dbReference>
<evidence type="ECO:0000313" key="3">
    <source>
        <dbReference type="EMBL" id="MEO3712743.1"/>
    </source>
</evidence>
<feature type="region of interest" description="Disordered" evidence="1">
    <location>
        <begin position="106"/>
        <end position="125"/>
    </location>
</feature>
<evidence type="ECO:0000256" key="2">
    <source>
        <dbReference type="SAM" id="Phobius"/>
    </source>
</evidence>
<protein>
    <recommendedName>
        <fullName evidence="5">TonB C-terminal domain-containing protein</fullName>
    </recommendedName>
</protein>
<keyword evidence="2" id="KW-0472">Membrane</keyword>
<evidence type="ECO:0008006" key="5">
    <source>
        <dbReference type="Google" id="ProtNLM"/>
    </source>
</evidence>
<proteinExistence type="predicted"/>
<accession>A0ABV0GCF7</accession>